<proteinExistence type="predicted"/>
<dbReference type="Proteomes" id="UP000284243">
    <property type="component" value="Unassembled WGS sequence"/>
</dbReference>
<reference evidence="1 2" key="1">
    <citation type="submission" date="2018-08" db="EMBL/GenBank/DDBJ databases">
        <title>A genome reference for cultivated species of the human gut microbiota.</title>
        <authorList>
            <person name="Zou Y."/>
            <person name="Xue W."/>
            <person name="Luo G."/>
        </authorList>
    </citation>
    <scope>NUCLEOTIDE SEQUENCE [LARGE SCALE GENOMIC DNA]</scope>
    <source>
        <strain evidence="1 2">AF16-14</strain>
    </source>
</reference>
<sequence>MKVKDFINGQFQGRHNNLIFYTRGDNTYVRRYAIPGKKRKWETEGRTPKQQAVAIRFKAVQVFYMTFTKQVSPEIWRAVAKTVGRHAPNVFFSRNFHCFGEEGQIADFGNFMFTDGTLPLPRNLKVSGEGPLFKVTWQEERMWKTVSGTDRLQIGVLYDNDSRIPRVASQVKGRRGELHGEFTLDESIGKKAHVYIFFCNETGTRFSACRYFHVKINS</sequence>
<organism evidence="1 2">
    <name type="scientific">Odoribacter splanchnicus</name>
    <dbReference type="NCBI Taxonomy" id="28118"/>
    <lineage>
        <taxon>Bacteria</taxon>
        <taxon>Pseudomonadati</taxon>
        <taxon>Bacteroidota</taxon>
        <taxon>Bacteroidia</taxon>
        <taxon>Bacteroidales</taxon>
        <taxon>Odoribacteraceae</taxon>
        <taxon>Odoribacter</taxon>
    </lineage>
</organism>
<evidence type="ECO:0000313" key="2">
    <source>
        <dbReference type="Proteomes" id="UP000284243"/>
    </source>
</evidence>
<dbReference type="EMBL" id="QRYC01000002">
    <property type="protein sequence ID" value="RGU58438.1"/>
    <property type="molecule type" value="Genomic_DNA"/>
</dbReference>
<evidence type="ECO:0000313" key="1">
    <source>
        <dbReference type="EMBL" id="RGU58438.1"/>
    </source>
</evidence>
<accession>A0A412TX31</accession>
<gene>
    <name evidence="1" type="ORF">DWW57_01605</name>
</gene>
<dbReference type="RefSeq" id="WP_118159898.1">
    <property type="nucleotide sequence ID" value="NZ_QRYC01000002.1"/>
</dbReference>
<protein>
    <submittedName>
        <fullName evidence="1">Uncharacterized protein</fullName>
    </submittedName>
</protein>
<dbReference type="AlphaFoldDB" id="A0A412TX31"/>
<name>A0A412TX31_9BACT</name>
<comment type="caution">
    <text evidence="1">The sequence shown here is derived from an EMBL/GenBank/DDBJ whole genome shotgun (WGS) entry which is preliminary data.</text>
</comment>